<evidence type="ECO:0000313" key="3">
    <source>
        <dbReference type="Proteomes" id="UP000278962"/>
    </source>
</evidence>
<evidence type="ECO:0000259" key="1">
    <source>
        <dbReference type="Pfam" id="PF07883"/>
    </source>
</evidence>
<proteinExistence type="predicted"/>
<name>A0A660L3M1_9ACTN</name>
<dbReference type="Proteomes" id="UP000278962">
    <property type="component" value="Unassembled WGS sequence"/>
</dbReference>
<protein>
    <submittedName>
        <fullName evidence="2">Cupin domain-containing protein</fullName>
    </submittedName>
</protein>
<dbReference type="InterPro" id="IPR013096">
    <property type="entry name" value="Cupin_2"/>
</dbReference>
<organism evidence="2 3">
    <name type="scientific">Solirubrobacter pauli</name>
    <dbReference type="NCBI Taxonomy" id="166793"/>
    <lineage>
        <taxon>Bacteria</taxon>
        <taxon>Bacillati</taxon>
        <taxon>Actinomycetota</taxon>
        <taxon>Thermoleophilia</taxon>
        <taxon>Solirubrobacterales</taxon>
        <taxon>Solirubrobacteraceae</taxon>
        <taxon>Solirubrobacter</taxon>
    </lineage>
</organism>
<comment type="caution">
    <text evidence="2">The sequence shown here is derived from an EMBL/GenBank/DDBJ whole genome shotgun (WGS) entry which is preliminary data.</text>
</comment>
<evidence type="ECO:0000313" key="2">
    <source>
        <dbReference type="EMBL" id="RKQ86110.1"/>
    </source>
</evidence>
<dbReference type="Gene3D" id="2.60.120.10">
    <property type="entry name" value="Jelly Rolls"/>
    <property type="match status" value="1"/>
</dbReference>
<dbReference type="Pfam" id="PF07883">
    <property type="entry name" value="Cupin_2"/>
    <property type="match status" value="1"/>
</dbReference>
<keyword evidence="3" id="KW-1185">Reference proteome</keyword>
<sequence>MSLLHSVSVNTLSSSLAEPFLCGAGSPSLLRGTLHRMIEPRKIDFSGLEPAIHDEGVGDREADVGGTRWALVEYAPGHGRADWCETPHSGFVISGALTYAFEDGRDDMALAPGEAFALPSHPRHRGRNDGDQPARLFIIDALA</sequence>
<dbReference type="InterPro" id="IPR011051">
    <property type="entry name" value="RmlC_Cupin_sf"/>
</dbReference>
<reference evidence="2 3" key="1">
    <citation type="submission" date="2018-10" db="EMBL/GenBank/DDBJ databases">
        <title>Genomic Encyclopedia of Archaeal and Bacterial Type Strains, Phase II (KMG-II): from individual species to whole genera.</title>
        <authorList>
            <person name="Goeker M."/>
        </authorList>
    </citation>
    <scope>NUCLEOTIDE SEQUENCE [LARGE SCALE GENOMIC DNA]</scope>
    <source>
        <strain evidence="2 3">DSM 14954</strain>
    </source>
</reference>
<dbReference type="SUPFAM" id="SSF51182">
    <property type="entry name" value="RmlC-like cupins"/>
    <property type="match status" value="1"/>
</dbReference>
<dbReference type="EMBL" id="RBIL01000002">
    <property type="protein sequence ID" value="RKQ86110.1"/>
    <property type="molecule type" value="Genomic_DNA"/>
</dbReference>
<dbReference type="InterPro" id="IPR014710">
    <property type="entry name" value="RmlC-like_jellyroll"/>
</dbReference>
<feature type="domain" description="Cupin type-2" evidence="1">
    <location>
        <begin position="71"/>
        <end position="139"/>
    </location>
</feature>
<accession>A0A660L3M1</accession>
<dbReference type="CDD" id="cd02209">
    <property type="entry name" value="cupin_XRE_C"/>
    <property type="match status" value="1"/>
</dbReference>
<gene>
    <name evidence="2" type="ORF">C8N24_4119</name>
</gene>
<dbReference type="AlphaFoldDB" id="A0A660L3M1"/>